<proteinExistence type="predicted"/>
<comment type="caution">
    <text evidence="1">The sequence shown here is derived from an EMBL/GenBank/DDBJ whole genome shotgun (WGS) entry which is preliminary data.</text>
</comment>
<dbReference type="Proteomes" id="UP001153328">
    <property type="component" value="Unassembled WGS sequence"/>
</dbReference>
<organism evidence="1 2">
    <name type="scientific">Actinacidiphila bryophytorum</name>
    <dbReference type="NCBI Taxonomy" id="1436133"/>
    <lineage>
        <taxon>Bacteria</taxon>
        <taxon>Bacillati</taxon>
        <taxon>Actinomycetota</taxon>
        <taxon>Actinomycetes</taxon>
        <taxon>Kitasatosporales</taxon>
        <taxon>Streptomycetaceae</taxon>
        <taxon>Actinacidiphila</taxon>
    </lineage>
</organism>
<dbReference type="AlphaFoldDB" id="A0A9W4H7A1"/>
<keyword evidence="2" id="KW-1185">Reference proteome</keyword>
<evidence type="ECO:0000313" key="2">
    <source>
        <dbReference type="Proteomes" id="UP001153328"/>
    </source>
</evidence>
<gene>
    <name evidence="1" type="ORF">SBRY_70212</name>
</gene>
<evidence type="ECO:0000313" key="1">
    <source>
        <dbReference type="EMBL" id="CAG7655706.1"/>
    </source>
</evidence>
<reference evidence="1" key="1">
    <citation type="submission" date="2021-06" db="EMBL/GenBank/DDBJ databases">
        <authorList>
            <person name="Arsene-Ploetze F."/>
        </authorList>
    </citation>
    <scope>NUCLEOTIDE SEQUENCE</scope>
    <source>
        <strain evidence="1">SBRY1</strain>
    </source>
</reference>
<protein>
    <submittedName>
        <fullName evidence="1">Uncharacterized protein</fullName>
    </submittedName>
</protein>
<name>A0A9W4H7A1_9ACTN</name>
<accession>A0A9W4H7A1</accession>
<sequence length="59" mass="6322">MAPPRRPAGTTEVTGSADMTGLTIGTELAGAGEFRTRFRFVHPSVYPSKICPGIHHQGR</sequence>
<dbReference type="EMBL" id="CAJVAX010000021">
    <property type="protein sequence ID" value="CAG7655706.1"/>
    <property type="molecule type" value="Genomic_DNA"/>
</dbReference>